<evidence type="ECO:0000256" key="1">
    <source>
        <dbReference type="SAM" id="Phobius"/>
    </source>
</evidence>
<dbReference type="InterPro" id="IPR024425">
    <property type="entry name" value="LiaF-like_C"/>
</dbReference>
<keyword evidence="1" id="KW-0472">Membrane</keyword>
<accession>A0AA43XNW4</accession>
<dbReference type="AlphaFoldDB" id="A0AA43XNW4"/>
<evidence type="ECO:0000313" key="5">
    <source>
        <dbReference type="Proteomes" id="UP000449710"/>
    </source>
</evidence>
<feature type="domain" description="LiaF transmembrane" evidence="3">
    <location>
        <begin position="9"/>
        <end position="114"/>
    </location>
</feature>
<evidence type="ECO:0000259" key="3">
    <source>
        <dbReference type="Pfam" id="PF22570"/>
    </source>
</evidence>
<keyword evidence="5" id="KW-1185">Reference proteome</keyword>
<feature type="transmembrane region" description="Helical" evidence="1">
    <location>
        <begin position="62"/>
        <end position="80"/>
    </location>
</feature>
<dbReference type="Pfam" id="PF22570">
    <property type="entry name" value="LiaF-TM"/>
    <property type="match status" value="1"/>
</dbReference>
<protein>
    <recommendedName>
        <fullName evidence="6">DUF5668 domain-containing protein</fullName>
    </recommendedName>
</protein>
<dbReference type="Proteomes" id="UP000449710">
    <property type="component" value="Unassembled WGS sequence"/>
</dbReference>
<evidence type="ECO:0000259" key="2">
    <source>
        <dbReference type="Pfam" id="PF09922"/>
    </source>
</evidence>
<dbReference type="InterPro" id="IPR054331">
    <property type="entry name" value="LiaF_TM"/>
</dbReference>
<feature type="transmembrane region" description="Helical" evidence="1">
    <location>
        <begin position="92"/>
        <end position="110"/>
    </location>
</feature>
<keyword evidence="1" id="KW-0812">Transmembrane</keyword>
<sequence>MKAISSRIILGIFILSIGVVALLSNFGILDYSVGQLFLNFWPLIIVYWGVETLFKPGGLLQRLIGVFIALIGVVLIANRIEFEPLMFNLSSLWQLVVPAILIVSGITLLTGKKKIGKSHYAVLSGLERNRGTWKLGSESYVAFLGGVELDLSLAELPSQETHLDLTAVLGGIEVKVPRDLTIICEGQSVFGGVEQLGDESAGIFTSKKETRHEPNLSTDHPNHGKILRISSSTVFGGIEIDFA</sequence>
<evidence type="ECO:0008006" key="6">
    <source>
        <dbReference type="Google" id="ProtNLM"/>
    </source>
</evidence>
<gene>
    <name evidence="4" type="ORF">ISALK_14645</name>
</gene>
<proteinExistence type="predicted"/>
<comment type="caution">
    <text evidence="4">The sequence shown here is derived from an EMBL/GenBank/DDBJ whole genome shotgun (WGS) entry which is preliminary data.</text>
</comment>
<feature type="transmembrane region" description="Helical" evidence="1">
    <location>
        <begin position="7"/>
        <end position="26"/>
    </location>
</feature>
<feature type="domain" description="Cell wall-active antibiotics response LiaF-like C-terminal" evidence="2">
    <location>
        <begin position="128"/>
        <end position="240"/>
    </location>
</feature>
<name>A0AA43XNW4_9CLOT</name>
<dbReference type="Pfam" id="PF09922">
    <property type="entry name" value="LiaF-like_C"/>
    <property type="match status" value="1"/>
</dbReference>
<keyword evidence="1" id="KW-1133">Transmembrane helix</keyword>
<reference evidence="4 5" key="1">
    <citation type="submission" date="2019-04" db="EMBL/GenBank/DDBJ databases">
        <title>Isachenkonia alkalipeptolytica gen. nov. sp. nov. a new anaerobic, alkiliphilic organothrophic bacterium capable to reduce synthesized ferrihydrite isolated from a soda lake.</title>
        <authorList>
            <person name="Toshchakov S.V."/>
            <person name="Zavarzina D.G."/>
            <person name="Zhilina T.N."/>
            <person name="Kostrikina N.A."/>
            <person name="Kublanov I.V."/>
        </authorList>
    </citation>
    <scope>NUCLEOTIDE SEQUENCE [LARGE SCALE GENOMIC DNA]</scope>
    <source>
        <strain evidence="4 5">Z-1701</strain>
    </source>
</reference>
<organism evidence="4 5">
    <name type="scientific">Isachenkonia alkalipeptolytica</name>
    <dbReference type="NCBI Taxonomy" id="2565777"/>
    <lineage>
        <taxon>Bacteria</taxon>
        <taxon>Bacillati</taxon>
        <taxon>Bacillota</taxon>
        <taxon>Clostridia</taxon>
        <taxon>Eubacteriales</taxon>
        <taxon>Clostridiaceae</taxon>
        <taxon>Isachenkonia</taxon>
    </lineage>
</organism>
<dbReference type="EMBL" id="SUMG01000050">
    <property type="protein sequence ID" value="NBG89704.1"/>
    <property type="molecule type" value="Genomic_DNA"/>
</dbReference>
<dbReference type="RefSeq" id="WP_160723646.1">
    <property type="nucleotide sequence ID" value="NZ_SUMG01000050.1"/>
</dbReference>
<feature type="transmembrane region" description="Helical" evidence="1">
    <location>
        <begin position="32"/>
        <end position="50"/>
    </location>
</feature>
<evidence type="ECO:0000313" key="4">
    <source>
        <dbReference type="EMBL" id="NBG89704.1"/>
    </source>
</evidence>